<evidence type="ECO:0000313" key="3">
    <source>
        <dbReference type="Proteomes" id="UP000191116"/>
    </source>
</evidence>
<dbReference type="AlphaFoldDB" id="A0A1T4RFT7"/>
<accession>A0A1T4RFT7</accession>
<evidence type="ECO:0000313" key="2">
    <source>
        <dbReference type="EMBL" id="SKA14890.1"/>
    </source>
</evidence>
<dbReference type="OrthoDB" id="5880899at2"/>
<reference evidence="1 4" key="2">
    <citation type="submission" date="2024-01" db="EMBL/GenBank/DDBJ databases">
        <title>Active colonisers of the gastrointestinal tract of Atlantic salmon farmed in a warm water region.</title>
        <authorList>
            <person name="Bowman J.P."/>
        </authorList>
    </citation>
    <scope>NUCLEOTIDE SEQUENCE [LARGE SCALE GENOMIC DNA]</scope>
    <source>
        <strain evidence="1 4">S3MW1</strain>
    </source>
</reference>
<reference evidence="2 3" key="1">
    <citation type="submission" date="2017-02" db="EMBL/GenBank/DDBJ databases">
        <authorList>
            <person name="Peterson S.W."/>
        </authorList>
    </citation>
    <scope>NUCLEOTIDE SEQUENCE [LARGE SCALE GENOMIC DNA]</scope>
    <source>
        <strain evidence="2 3">CECT 9189</strain>
    </source>
</reference>
<evidence type="ECO:0000313" key="4">
    <source>
        <dbReference type="Proteomes" id="UP001306119"/>
    </source>
</evidence>
<organism evidence="2 3">
    <name type="scientific">Photobacterium toruni</name>
    <dbReference type="NCBI Taxonomy" id="1935446"/>
    <lineage>
        <taxon>Bacteria</taxon>
        <taxon>Pseudomonadati</taxon>
        <taxon>Pseudomonadota</taxon>
        <taxon>Gammaproteobacteria</taxon>
        <taxon>Vibrionales</taxon>
        <taxon>Vibrionaceae</taxon>
        <taxon>Photobacterium</taxon>
    </lineage>
</organism>
<keyword evidence="4" id="KW-1185">Reference proteome</keyword>
<dbReference type="EMBL" id="JAYXUG010000001">
    <property type="protein sequence ID" value="MEC6830671.1"/>
    <property type="molecule type" value="Genomic_DNA"/>
</dbReference>
<evidence type="ECO:0000313" key="1">
    <source>
        <dbReference type="EMBL" id="MEC6830671.1"/>
    </source>
</evidence>
<dbReference type="RefSeq" id="WP_080174166.1">
    <property type="nucleotide sequence ID" value="NZ_AP024855.1"/>
</dbReference>
<proteinExistence type="predicted"/>
<name>A0A1T4RFT7_9GAMM</name>
<dbReference type="EMBL" id="FUWP01000004">
    <property type="protein sequence ID" value="SKA14890.1"/>
    <property type="molecule type" value="Genomic_DNA"/>
</dbReference>
<dbReference type="Proteomes" id="UP001306119">
    <property type="component" value="Unassembled WGS sequence"/>
</dbReference>
<sequence>MKLKQDPKCYTDICLNGKWFHHDHGTTTAYMLKGGDSPQFELHKIPETENELIDLLYTTTSK</sequence>
<gene>
    <name evidence="2" type="ORF">CZ814_01300</name>
    <name evidence="1" type="ORF">VXS06_02690</name>
</gene>
<dbReference type="Proteomes" id="UP000191116">
    <property type="component" value="Unassembled WGS sequence"/>
</dbReference>
<protein>
    <submittedName>
        <fullName evidence="2">Uncharacterized protein</fullName>
    </submittedName>
</protein>